<evidence type="ECO:0000313" key="2">
    <source>
        <dbReference type="EMBL" id="CEK50758.1"/>
    </source>
</evidence>
<accession>A0A0B6Y3R2</accession>
<evidence type="ECO:0000256" key="1">
    <source>
        <dbReference type="SAM" id="MobiDB-lite"/>
    </source>
</evidence>
<proteinExistence type="predicted"/>
<reference evidence="2" key="1">
    <citation type="submission" date="2014-12" db="EMBL/GenBank/DDBJ databases">
        <title>Insight into the proteome of Arion vulgaris.</title>
        <authorList>
            <person name="Aradska J."/>
            <person name="Bulat T."/>
            <person name="Smidak R."/>
            <person name="Sarate P."/>
            <person name="Gangsoo J."/>
            <person name="Sialana F."/>
            <person name="Bilban M."/>
            <person name="Lubec G."/>
        </authorList>
    </citation>
    <scope>NUCLEOTIDE SEQUENCE</scope>
    <source>
        <tissue evidence="2">Skin</tissue>
    </source>
</reference>
<organism evidence="2">
    <name type="scientific">Arion vulgaris</name>
    <dbReference type="NCBI Taxonomy" id="1028688"/>
    <lineage>
        <taxon>Eukaryota</taxon>
        <taxon>Metazoa</taxon>
        <taxon>Spiralia</taxon>
        <taxon>Lophotrochozoa</taxon>
        <taxon>Mollusca</taxon>
        <taxon>Gastropoda</taxon>
        <taxon>Heterobranchia</taxon>
        <taxon>Euthyneura</taxon>
        <taxon>Panpulmonata</taxon>
        <taxon>Eupulmonata</taxon>
        <taxon>Stylommatophora</taxon>
        <taxon>Helicina</taxon>
        <taxon>Arionoidea</taxon>
        <taxon>Arionidae</taxon>
        <taxon>Arion</taxon>
    </lineage>
</organism>
<feature type="region of interest" description="Disordered" evidence="1">
    <location>
        <begin position="1"/>
        <end position="70"/>
    </location>
</feature>
<dbReference type="EMBL" id="HACG01003893">
    <property type="protein sequence ID" value="CEK50758.1"/>
    <property type="molecule type" value="Transcribed_RNA"/>
</dbReference>
<protein>
    <submittedName>
        <fullName evidence="2">Uncharacterized protein</fullName>
    </submittedName>
</protein>
<feature type="compositionally biased region" description="Basic residues" evidence="1">
    <location>
        <begin position="58"/>
        <end position="70"/>
    </location>
</feature>
<sequence length="70" mass="7742">AKPPQRYGEDSPAPVKTDKSKHNLSTGDKLKSKGKPVGDDEEIDISKTSKQLEDPAKKVRSKKEKVKLEP</sequence>
<name>A0A0B6Y3R2_9EUPU</name>
<gene>
    <name evidence="2" type="primary">ORF11584</name>
</gene>
<feature type="non-terminal residue" evidence="2">
    <location>
        <position position="70"/>
    </location>
</feature>
<feature type="non-terminal residue" evidence="2">
    <location>
        <position position="1"/>
    </location>
</feature>
<feature type="compositionally biased region" description="Basic and acidic residues" evidence="1">
    <location>
        <begin position="44"/>
        <end position="57"/>
    </location>
</feature>
<dbReference type="AlphaFoldDB" id="A0A0B6Y3R2"/>